<keyword evidence="2" id="KW-0645">Protease</keyword>
<feature type="domain" description="Peptidase M43 pregnancy-associated plasma-A" evidence="10">
    <location>
        <begin position="192"/>
        <end position="273"/>
    </location>
</feature>
<comment type="caution">
    <text evidence="11">The sequence shown here is derived from an EMBL/GenBank/DDBJ whole genome shotgun (WGS) entry which is preliminary data.</text>
</comment>
<evidence type="ECO:0000313" key="12">
    <source>
        <dbReference type="Proteomes" id="UP001176517"/>
    </source>
</evidence>
<proteinExistence type="inferred from homology"/>
<accession>A0AAN6JNR9</accession>
<keyword evidence="6" id="KW-0862">Zinc</keyword>
<dbReference type="GO" id="GO:0008237">
    <property type="term" value="F:metallopeptidase activity"/>
    <property type="evidence" value="ECO:0007669"/>
    <property type="project" value="UniProtKB-KW"/>
</dbReference>
<feature type="signal peptide" evidence="9">
    <location>
        <begin position="1"/>
        <end position="20"/>
    </location>
</feature>
<organism evidence="11 12">
    <name type="scientific">Tilletia horrida</name>
    <dbReference type="NCBI Taxonomy" id="155126"/>
    <lineage>
        <taxon>Eukaryota</taxon>
        <taxon>Fungi</taxon>
        <taxon>Dikarya</taxon>
        <taxon>Basidiomycota</taxon>
        <taxon>Ustilaginomycotina</taxon>
        <taxon>Exobasidiomycetes</taxon>
        <taxon>Tilletiales</taxon>
        <taxon>Tilletiaceae</taxon>
        <taxon>Tilletia</taxon>
    </lineage>
</organism>
<evidence type="ECO:0000256" key="8">
    <source>
        <dbReference type="ARBA" id="ARBA00023157"/>
    </source>
</evidence>
<dbReference type="PANTHER" id="PTHR47466:SF1">
    <property type="entry name" value="METALLOPROTEASE MEP1 (AFU_ORTHOLOGUE AFUA_1G07730)-RELATED"/>
    <property type="match status" value="1"/>
</dbReference>
<protein>
    <recommendedName>
        <fullName evidence="10">Peptidase M43 pregnancy-associated plasma-A domain-containing protein</fullName>
    </recommendedName>
</protein>
<gene>
    <name evidence="11" type="ORF">OC846_006309</name>
</gene>
<keyword evidence="5" id="KW-0378">Hydrolase</keyword>
<keyword evidence="7" id="KW-0482">Metalloprotease</keyword>
<feature type="chain" id="PRO_5042927973" description="Peptidase M43 pregnancy-associated plasma-A domain-containing protein" evidence="9">
    <location>
        <begin position="21"/>
        <end position="280"/>
    </location>
</feature>
<dbReference type="Pfam" id="PF05572">
    <property type="entry name" value="Peptidase_M43"/>
    <property type="match status" value="1"/>
</dbReference>
<sequence>MNILNFAFLLLPILLGQSLAEQPHDFARKCAHIPVNASAELHIKAAGSFLPIASAGAQKTVIPVHWHTITDDQSVGAINATRIGAQIKTLNHGFRGTGFSFKLKDVDQTINNTWFYSTSHEENPDLTAMKTLLHKGELNELNIYTVNLTGGIVGFATPPFLASGTPIMDAVVIHHDTLPGGPWGPKFSLGKTAVHEVGHWLGLYHLWEGGCNDDNGDYVDDTPPQATPTFGCPAFKDSCPGDGVDLVHNFMDYSFDSCLTSFTKGQIARMHTVSSVFRGM</sequence>
<evidence type="ECO:0000256" key="9">
    <source>
        <dbReference type="SAM" id="SignalP"/>
    </source>
</evidence>
<evidence type="ECO:0000313" key="11">
    <source>
        <dbReference type="EMBL" id="KAK0543731.1"/>
    </source>
</evidence>
<dbReference type="GO" id="GO:0046872">
    <property type="term" value="F:metal ion binding"/>
    <property type="evidence" value="ECO:0007669"/>
    <property type="project" value="UniProtKB-KW"/>
</dbReference>
<comment type="similarity">
    <text evidence="1">Belongs to the peptidase M43B family.</text>
</comment>
<dbReference type="CDD" id="cd04275">
    <property type="entry name" value="ZnMc_pappalysin_like"/>
    <property type="match status" value="1"/>
</dbReference>
<evidence type="ECO:0000256" key="5">
    <source>
        <dbReference type="ARBA" id="ARBA00022801"/>
    </source>
</evidence>
<evidence type="ECO:0000256" key="1">
    <source>
        <dbReference type="ARBA" id="ARBA00008721"/>
    </source>
</evidence>
<evidence type="ECO:0000256" key="4">
    <source>
        <dbReference type="ARBA" id="ARBA00022729"/>
    </source>
</evidence>
<evidence type="ECO:0000256" key="3">
    <source>
        <dbReference type="ARBA" id="ARBA00022723"/>
    </source>
</evidence>
<dbReference type="EMBL" id="JAPDMZ010000333">
    <property type="protein sequence ID" value="KAK0543731.1"/>
    <property type="molecule type" value="Genomic_DNA"/>
</dbReference>
<dbReference type="AlphaFoldDB" id="A0AAN6JNR9"/>
<keyword evidence="3" id="KW-0479">Metal-binding</keyword>
<dbReference type="GO" id="GO:0006508">
    <property type="term" value="P:proteolysis"/>
    <property type="evidence" value="ECO:0007669"/>
    <property type="project" value="UniProtKB-KW"/>
</dbReference>
<dbReference type="InterPro" id="IPR024079">
    <property type="entry name" value="MetalloPept_cat_dom_sf"/>
</dbReference>
<reference evidence="11" key="1">
    <citation type="journal article" date="2023" name="PhytoFront">
        <title>Draft Genome Resources of Seven Strains of Tilletia horrida, Causal Agent of Kernel Smut of Rice.</title>
        <authorList>
            <person name="Khanal S."/>
            <person name="Antony Babu S."/>
            <person name="Zhou X.G."/>
        </authorList>
    </citation>
    <scope>NUCLEOTIDE SEQUENCE</scope>
    <source>
        <strain evidence="11">TX6</strain>
    </source>
</reference>
<dbReference type="Proteomes" id="UP001176517">
    <property type="component" value="Unassembled WGS sequence"/>
</dbReference>
<evidence type="ECO:0000256" key="2">
    <source>
        <dbReference type="ARBA" id="ARBA00022670"/>
    </source>
</evidence>
<dbReference type="InterPro" id="IPR008754">
    <property type="entry name" value="Peptidase_M43"/>
</dbReference>
<keyword evidence="4 9" id="KW-0732">Signal</keyword>
<evidence type="ECO:0000259" key="10">
    <source>
        <dbReference type="Pfam" id="PF05572"/>
    </source>
</evidence>
<dbReference type="SUPFAM" id="SSF55486">
    <property type="entry name" value="Metalloproteases ('zincins'), catalytic domain"/>
    <property type="match status" value="1"/>
</dbReference>
<evidence type="ECO:0000256" key="6">
    <source>
        <dbReference type="ARBA" id="ARBA00022833"/>
    </source>
</evidence>
<name>A0AAN6JNR9_9BASI</name>
<keyword evidence="12" id="KW-1185">Reference proteome</keyword>
<dbReference type="PANTHER" id="PTHR47466">
    <property type="match status" value="1"/>
</dbReference>
<dbReference type="Gene3D" id="3.40.390.10">
    <property type="entry name" value="Collagenase (Catalytic Domain)"/>
    <property type="match status" value="1"/>
</dbReference>
<keyword evidence="8" id="KW-1015">Disulfide bond</keyword>
<evidence type="ECO:0000256" key="7">
    <source>
        <dbReference type="ARBA" id="ARBA00023049"/>
    </source>
</evidence>